<evidence type="ECO:0000256" key="1">
    <source>
        <dbReference type="ARBA" id="ARBA00001954"/>
    </source>
</evidence>
<sequence length="278" mass="31408">MPKVLSPEAIERYRRDGFLFPVETIGSADAAAYRGRLEAFEAEQGKPLQGAYRQKTHLLFTWLNDLIRDPRILDVVEDVLGPNLFCWSSSFFIKEAGDPGYVSWHQDSTYWGLSEPTVMTVWVALSPSNELSGCMKVVPGSHLLDQVAHRDTFNEHNLLTRGQEIAVEVDEKDAAMMPLEPGQASLHHVRLFHASPPNQSNDRRIGYAIRYIPTHVRQVVGEKDSATLVRGKDDYGYFEHEPRPDADFSPEAQALHAAVSERQVQVLYRDTGRSTFRS</sequence>
<dbReference type="GO" id="GO:0016706">
    <property type="term" value="F:2-oxoglutarate-dependent dioxygenase activity"/>
    <property type="evidence" value="ECO:0007669"/>
    <property type="project" value="UniProtKB-ARBA"/>
</dbReference>
<dbReference type="SUPFAM" id="SSF51197">
    <property type="entry name" value="Clavaminate synthase-like"/>
    <property type="match status" value="1"/>
</dbReference>
<gene>
    <name evidence="2" type="ORF">SAMN05428998_11390</name>
</gene>
<dbReference type="RefSeq" id="WP_085123767.1">
    <property type="nucleotide sequence ID" value="NZ_FWZX01000013.1"/>
</dbReference>
<evidence type="ECO:0000313" key="2">
    <source>
        <dbReference type="EMBL" id="SMF38926.1"/>
    </source>
</evidence>
<dbReference type="AlphaFoldDB" id="A0A1Y6C628"/>
<organism evidence="2 3">
    <name type="scientific">Tistlia consotensis USBA 355</name>
    <dbReference type="NCBI Taxonomy" id="560819"/>
    <lineage>
        <taxon>Bacteria</taxon>
        <taxon>Pseudomonadati</taxon>
        <taxon>Pseudomonadota</taxon>
        <taxon>Alphaproteobacteria</taxon>
        <taxon>Rhodospirillales</taxon>
        <taxon>Rhodovibrionaceae</taxon>
        <taxon>Tistlia</taxon>
    </lineage>
</organism>
<dbReference type="Proteomes" id="UP000192917">
    <property type="component" value="Unassembled WGS sequence"/>
</dbReference>
<dbReference type="Pfam" id="PF05721">
    <property type="entry name" value="PhyH"/>
    <property type="match status" value="1"/>
</dbReference>
<dbReference type="Gene3D" id="2.60.120.620">
    <property type="entry name" value="q2cbj1_9rhob like domain"/>
    <property type="match status" value="1"/>
</dbReference>
<accession>A0A1Y6C628</accession>
<reference evidence="2 3" key="1">
    <citation type="submission" date="2017-04" db="EMBL/GenBank/DDBJ databases">
        <authorList>
            <person name="Afonso C.L."/>
            <person name="Miller P.J."/>
            <person name="Scott M.A."/>
            <person name="Spackman E."/>
            <person name="Goraichik I."/>
            <person name="Dimitrov K.M."/>
            <person name="Suarez D.L."/>
            <person name="Swayne D.E."/>
        </authorList>
    </citation>
    <scope>NUCLEOTIDE SEQUENCE [LARGE SCALE GENOMIC DNA]</scope>
    <source>
        <strain evidence="2 3">USBA 355</strain>
    </source>
</reference>
<evidence type="ECO:0000313" key="3">
    <source>
        <dbReference type="Proteomes" id="UP000192917"/>
    </source>
</evidence>
<keyword evidence="3" id="KW-1185">Reference proteome</keyword>
<dbReference type="EMBL" id="FWZX01000013">
    <property type="protein sequence ID" value="SMF38926.1"/>
    <property type="molecule type" value="Genomic_DNA"/>
</dbReference>
<dbReference type="InterPro" id="IPR008775">
    <property type="entry name" value="Phytyl_CoA_dOase-like"/>
</dbReference>
<dbReference type="GO" id="GO:0005506">
    <property type="term" value="F:iron ion binding"/>
    <property type="evidence" value="ECO:0007669"/>
    <property type="project" value="UniProtKB-ARBA"/>
</dbReference>
<proteinExistence type="predicted"/>
<dbReference type="STRING" id="560819.SAMN05428998_11390"/>
<dbReference type="PANTHER" id="PTHR20883:SF48">
    <property type="entry name" value="ECTOINE DIOXYGENASE"/>
    <property type="match status" value="1"/>
</dbReference>
<dbReference type="PANTHER" id="PTHR20883">
    <property type="entry name" value="PHYTANOYL-COA DIOXYGENASE DOMAIN CONTAINING 1"/>
    <property type="match status" value="1"/>
</dbReference>
<protein>
    <submittedName>
        <fullName evidence="2">Chlorinating enzyme</fullName>
    </submittedName>
</protein>
<name>A0A1Y6C628_9PROT</name>
<comment type="cofactor">
    <cofactor evidence="1">
        <name>Fe(2+)</name>
        <dbReference type="ChEBI" id="CHEBI:29033"/>
    </cofactor>
</comment>